<keyword evidence="3" id="KW-0238">DNA-binding</keyword>
<evidence type="ECO:0000256" key="1">
    <source>
        <dbReference type="ARBA" id="ARBA00009437"/>
    </source>
</evidence>
<dbReference type="SUPFAM" id="SSF53850">
    <property type="entry name" value="Periplasmic binding protein-like II"/>
    <property type="match status" value="1"/>
</dbReference>
<comment type="caution">
    <text evidence="6">The sequence shown here is derived from an EMBL/GenBank/DDBJ whole genome shotgun (WGS) entry which is preliminary data.</text>
</comment>
<keyword evidence="4" id="KW-0804">Transcription</keyword>
<gene>
    <name evidence="6" type="ORF">ACFFFR_09550</name>
</gene>
<keyword evidence="2" id="KW-0805">Transcription regulation</keyword>
<organism evidence="6 7">
    <name type="scientific">Micrococcoides hystricis</name>
    <dbReference type="NCBI Taxonomy" id="1572761"/>
    <lineage>
        <taxon>Bacteria</taxon>
        <taxon>Bacillati</taxon>
        <taxon>Actinomycetota</taxon>
        <taxon>Actinomycetes</taxon>
        <taxon>Micrococcales</taxon>
        <taxon>Micrococcaceae</taxon>
        <taxon>Micrococcoides</taxon>
    </lineage>
</organism>
<dbReference type="PANTHER" id="PTHR30346:SF0">
    <property type="entry name" value="HCA OPERON TRANSCRIPTIONAL ACTIVATOR HCAR"/>
    <property type="match status" value="1"/>
</dbReference>
<feature type="domain" description="HTH lysR-type" evidence="5">
    <location>
        <begin position="4"/>
        <end position="62"/>
    </location>
</feature>
<evidence type="ECO:0000256" key="4">
    <source>
        <dbReference type="ARBA" id="ARBA00023163"/>
    </source>
</evidence>
<dbReference type="InterPro" id="IPR005119">
    <property type="entry name" value="LysR_subst-bd"/>
</dbReference>
<evidence type="ECO:0000256" key="2">
    <source>
        <dbReference type="ARBA" id="ARBA00023015"/>
    </source>
</evidence>
<dbReference type="InterPro" id="IPR000847">
    <property type="entry name" value="LysR_HTH_N"/>
</dbReference>
<evidence type="ECO:0000256" key="3">
    <source>
        <dbReference type="ARBA" id="ARBA00023125"/>
    </source>
</evidence>
<dbReference type="Proteomes" id="UP001589862">
    <property type="component" value="Unassembled WGS sequence"/>
</dbReference>
<reference evidence="6 7" key="1">
    <citation type="submission" date="2024-09" db="EMBL/GenBank/DDBJ databases">
        <authorList>
            <person name="Sun Q."/>
            <person name="Mori K."/>
        </authorList>
    </citation>
    <scope>NUCLEOTIDE SEQUENCE [LARGE SCALE GENOMIC DNA]</scope>
    <source>
        <strain evidence="6 7">NCAIM B.02604</strain>
    </source>
</reference>
<dbReference type="InterPro" id="IPR036388">
    <property type="entry name" value="WH-like_DNA-bd_sf"/>
</dbReference>
<dbReference type="Pfam" id="PF00126">
    <property type="entry name" value="HTH_1"/>
    <property type="match status" value="1"/>
</dbReference>
<dbReference type="EMBL" id="JBHLUB010000031">
    <property type="protein sequence ID" value="MFC0582620.1"/>
    <property type="molecule type" value="Genomic_DNA"/>
</dbReference>
<name>A0ABV6PBX3_9MICC</name>
<evidence type="ECO:0000313" key="6">
    <source>
        <dbReference type="EMBL" id="MFC0582620.1"/>
    </source>
</evidence>
<accession>A0ABV6PBX3</accession>
<dbReference type="InterPro" id="IPR036390">
    <property type="entry name" value="WH_DNA-bd_sf"/>
</dbReference>
<dbReference type="Pfam" id="PF03466">
    <property type="entry name" value="LysR_substrate"/>
    <property type="match status" value="1"/>
</dbReference>
<sequence length="299" mass="32831">MFTFTLRQIEIFVTVAQAGTFAAAAQRLHMSVSALTAATTELEKAVGEELLIRRKARGVELTAAGRRFLPHAQDLLSQAEILSGAGDEEPISGQLVLGCYTPIASALIPEVITRLTQQYPQLSVNFTATDQHRLVDMLVSGEADIALMYQQFWPIELTSRPVSARRPYVLVPADHPWAARGTVTVQELSGENLIMMDVHPSRVHTLALFEGMNLPPKIRWVSQDFELTRALVGRGMGVAVLLQRHASDTTMDGHNVARVEVTPAPAPVAVHAVWRKRNRLPHQLQALIDVMKDAQGLGT</sequence>
<comment type="similarity">
    <text evidence="1">Belongs to the LysR transcriptional regulatory family.</text>
</comment>
<dbReference type="RefSeq" id="WP_377459917.1">
    <property type="nucleotide sequence ID" value="NZ_JBHLUB010000031.1"/>
</dbReference>
<proteinExistence type="inferred from homology"/>
<dbReference type="PANTHER" id="PTHR30346">
    <property type="entry name" value="TRANSCRIPTIONAL DUAL REGULATOR HCAR-RELATED"/>
    <property type="match status" value="1"/>
</dbReference>
<dbReference type="PROSITE" id="PS50931">
    <property type="entry name" value="HTH_LYSR"/>
    <property type="match status" value="1"/>
</dbReference>
<evidence type="ECO:0000259" key="5">
    <source>
        <dbReference type="PROSITE" id="PS50931"/>
    </source>
</evidence>
<protein>
    <submittedName>
        <fullName evidence="6">LysR substrate-binding domain-containing protein</fullName>
    </submittedName>
</protein>
<dbReference type="Gene3D" id="3.40.190.10">
    <property type="entry name" value="Periplasmic binding protein-like II"/>
    <property type="match status" value="2"/>
</dbReference>
<keyword evidence="7" id="KW-1185">Reference proteome</keyword>
<evidence type="ECO:0000313" key="7">
    <source>
        <dbReference type="Proteomes" id="UP001589862"/>
    </source>
</evidence>
<dbReference type="SUPFAM" id="SSF46785">
    <property type="entry name" value="Winged helix' DNA-binding domain"/>
    <property type="match status" value="1"/>
</dbReference>
<dbReference type="Gene3D" id="1.10.10.10">
    <property type="entry name" value="Winged helix-like DNA-binding domain superfamily/Winged helix DNA-binding domain"/>
    <property type="match status" value="1"/>
</dbReference>